<dbReference type="Proteomes" id="UP000596661">
    <property type="component" value="Chromosome 2"/>
</dbReference>
<dbReference type="Gramene" id="evm.model.02.238">
    <property type="protein sequence ID" value="cds.evm.model.02.238"/>
    <property type="gene ID" value="evm.TU.02.238"/>
</dbReference>
<dbReference type="EMBL" id="UZAU01000092">
    <property type="status" value="NOT_ANNOTATED_CDS"/>
    <property type="molecule type" value="Genomic_DNA"/>
</dbReference>
<dbReference type="EnsemblPlants" id="evm.model.02.238">
    <property type="protein sequence ID" value="cds.evm.model.02.238"/>
    <property type="gene ID" value="evm.TU.02.238"/>
</dbReference>
<protein>
    <submittedName>
        <fullName evidence="2">Uncharacterized protein</fullName>
    </submittedName>
</protein>
<name>A0A803NXF2_CANSA</name>
<proteinExistence type="predicted"/>
<accession>A0A803NXF2</accession>
<keyword evidence="3" id="KW-1185">Reference proteome</keyword>
<evidence type="ECO:0000313" key="3">
    <source>
        <dbReference type="Proteomes" id="UP000596661"/>
    </source>
</evidence>
<evidence type="ECO:0000313" key="2">
    <source>
        <dbReference type="EnsemblPlants" id="cds.evm.model.02.238"/>
    </source>
</evidence>
<reference evidence="2" key="1">
    <citation type="submission" date="2018-11" db="EMBL/GenBank/DDBJ databases">
        <authorList>
            <person name="Grassa J C."/>
        </authorList>
    </citation>
    <scope>NUCLEOTIDE SEQUENCE [LARGE SCALE GENOMIC DNA]</scope>
</reference>
<feature type="region of interest" description="Disordered" evidence="1">
    <location>
        <begin position="61"/>
        <end position="92"/>
    </location>
</feature>
<sequence length="154" mass="18071">MLDEEGQLDYVDMAETLGFPRLRFHEYNQEPYQVYRWVPQYSYDTKVAPQRMIDMGTVFRFKAPHPHGQPPAPPQQGGPNPPECEEEHFEQVPQHVAGPLDPTMQYTHDQLNYLIQQNIHMQTYMVQRSVFDENQVQQLNSLITRMNVGIEEPN</sequence>
<feature type="compositionally biased region" description="Pro residues" evidence="1">
    <location>
        <begin position="67"/>
        <end position="82"/>
    </location>
</feature>
<evidence type="ECO:0000256" key="1">
    <source>
        <dbReference type="SAM" id="MobiDB-lite"/>
    </source>
</evidence>
<organism evidence="2 3">
    <name type="scientific">Cannabis sativa</name>
    <name type="common">Hemp</name>
    <name type="synonym">Marijuana</name>
    <dbReference type="NCBI Taxonomy" id="3483"/>
    <lineage>
        <taxon>Eukaryota</taxon>
        <taxon>Viridiplantae</taxon>
        <taxon>Streptophyta</taxon>
        <taxon>Embryophyta</taxon>
        <taxon>Tracheophyta</taxon>
        <taxon>Spermatophyta</taxon>
        <taxon>Magnoliopsida</taxon>
        <taxon>eudicotyledons</taxon>
        <taxon>Gunneridae</taxon>
        <taxon>Pentapetalae</taxon>
        <taxon>rosids</taxon>
        <taxon>fabids</taxon>
        <taxon>Rosales</taxon>
        <taxon>Cannabaceae</taxon>
        <taxon>Cannabis</taxon>
    </lineage>
</organism>
<dbReference type="AlphaFoldDB" id="A0A803NXF2"/>
<reference evidence="2" key="2">
    <citation type="submission" date="2021-03" db="UniProtKB">
        <authorList>
            <consortium name="EnsemblPlants"/>
        </authorList>
    </citation>
    <scope>IDENTIFICATION</scope>
</reference>